<gene>
    <name evidence="1" type="ORF">Poly41_41940</name>
</gene>
<organism evidence="1 2">
    <name type="scientific">Novipirellula artificiosorum</name>
    <dbReference type="NCBI Taxonomy" id="2528016"/>
    <lineage>
        <taxon>Bacteria</taxon>
        <taxon>Pseudomonadati</taxon>
        <taxon>Planctomycetota</taxon>
        <taxon>Planctomycetia</taxon>
        <taxon>Pirellulales</taxon>
        <taxon>Pirellulaceae</taxon>
        <taxon>Novipirellula</taxon>
    </lineage>
</organism>
<comment type="caution">
    <text evidence="1">The sequence shown here is derived from an EMBL/GenBank/DDBJ whole genome shotgun (WGS) entry which is preliminary data.</text>
</comment>
<evidence type="ECO:0000313" key="2">
    <source>
        <dbReference type="Proteomes" id="UP000319143"/>
    </source>
</evidence>
<dbReference type="AlphaFoldDB" id="A0A5C6DE27"/>
<sequence length="45" mass="4714">MIRFVDDAHAAPAQSPHNAVGTKLLLGCKFGESVAESAPAFRTSD</sequence>
<keyword evidence="2" id="KW-1185">Reference proteome</keyword>
<proteinExistence type="predicted"/>
<protein>
    <submittedName>
        <fullName evidence="1">Uncharacterized protein</fullName>
    </submittedName>
</protein>
<accession>A0A5C6DE27</accession>
<reference evidence="1 2" key="1">
    <citation type="submission" date="2019-02" db="EMBL/GenBank/DDBJ databases">
        <title>Deep-cultivation of Planctomycetes and their phenomic and genomic characterization uncovers novel biology.</title>
        <authorList>
            <person name="Wiegand S."/>
            <person name="Jogler M."/>
            <person name="Boedeker C."/>
            <person name="Pinto D."/>
            <person name="Vollmers J."/>
            <person name="Rivas-Marin E."/>
            <person name="Kohn T."/>
            <person name="Peeters S.H."/>
            <person name="Heuer A."/>
            <person name="Rast P."/>
            <person name="Oberbeckmann S."/>
            <person name="Bunk B."/>
            <person name="Jeske O."/>
            <person name="Meyerdierks A."/>
            <person name="Storesund J.E."/>
            <person name="Kallscheuer N."/>
            <person name="Luecker S."/>
            <person name="Lage O.M."/>
            <person name="Pohl T."/>
            <person name="Merkel B.J."/>
            <person name="Hornburger P."/>
            <person name="Mueller R.-W."/>
            <person name="Bruemmer F."/>
            <person name="Labrenz M."/>
            <person name="Spormann A.M."/>
            <person name="Op Den Camp H."/>
            <person name="Overmann J."/>
            <person name="Amann R."/>
            <person name="Jetten M.S.M."/>
            <person name="Mascher T."/>
            <person name="Medema M.H."/>
            <person name="Devos D.P."/>
            <person name="Kaster A.-K."/>
            <person name="Ovreas L."/>
            <person name="Rohde M."/>
            <person name="Galperin M.Y."/>
            <person name="Jogler C."/>
        </authorList>
    </citation>
    <scope>NUCLEOTIDE SEQUENCE [LARGE SCALE GENOMIC DNA]</scope>
    <source>
        <strain evidence="1 2">Poly41</strain>
    </source>
</reference>
<name>A0A5C6DE27_9BACT</name>
<evidence type="ECO:0000313" key="1">
    <source>
        <dbReference type="EMBL" id="TWU35050.1"/>
    </source>
</evidence>
<dbReference type="EMBL" id="SJPV01000007">
    <property type="protein sequence ID" value="TWU35050.1"/>
    <property type="molecule type" value="Genomic_DNA"/>
</dbReference>
<dbReference type="Proteomes" id="UP000319143">
    <property type="component" value="Unassembled WGS sequence"/>
</dbReference>